<feature type="transmembrane region" description="Helical" evidence="6">
    <location>
        <begin position="130"/>
        <end position="150"/>
    </location>
</feature>
<feature type="domain" description="Major facilitator superfamily (MFS) profile" evidence="7">
    <location>
        <begin position="1"/>
        <end position="152"/>
    </location>
</feature>
<name>A0ABV9Q103_9BACL</name>
<dbReference type="PANTHER" id="PTHR23518">
    <property type="entry name" value="C-METHYLTRANSFERASE"/>
    <property type="match status" value="1"/>
</dbReference>
<organism evidence="8 9">
    <name type="scientific">Effusibacillus consociatus</name>
    <dbReference type="NCBI Taxonomy" id="1117041"/>
    <lineage>
        <taxon>Bacteria</taxon>
        <taxon>Bacillati</taxon>
        <taxon>Bacillota</taxon>
        <taxon>Bacilli</taxon>
        <taxon>Bacillales</taxon>
        <taxon>Alicyclobacillaceae</taxon>
        <taxon>Effusibacillus</taxon>
    </lineage>
</organism>
<reference evidence="9" key="1">
    <citation type="journal article" date="2019" name="Int. J. Syst. Evol. Microbiol.">
        <title>The Global Catalogue of Microorganisms (GCM) 10K type strain sequencing project: providing services to taxonomists for standard genome sequencing and annotation.</title>
        <authorList>
            <consortium name="The Broad Institute Genomics Platform"/>
            <consortium name="The Broad Institute Genome Sequencing Center for Infectious Disease"/>
            <person name="Wu L."/>
            <person name="Ma J."/>
        </authorList>
    </citation>
    <scope>NUCLEOTIDE SEQUENCE [LARGE SCALE GENOMIC DNA]</scope>
    <source>
        <strain evidence="9">WYCCWR 12678</strain>
    </source>
</reference>
<dbReference type="RefSeq" id="WP_380026111.1">
    <property type="nucleotide sequence ID" value="NZ_JBHSHC010000097.1"/>
</dbReference>
<accession>A0ABV9Q103</accession>
<dbReference type="Pfam" id="PF07690">
    <property type="entry name" value="MFS_1"/>
    <property type="match status" value="1"/>
</dbReference>
<protein>
    <submittedName>
        <fullName evidence="8">MFS transporter</fullName>
    </submittedName>
</protein>
<dbReference type="EMBL" id="JBHSHC010000097">
    <property type="protein sequence ID" value="MFC4768181.1"/>
    <property type="molecule type" value="Genomic_DNA"/>
</dbReference>
<evidence type="ECO:0000256" key="5">
    <source>
        <dbReference type="ARBA" id="ARBA00023136"/>
    </source>
</evidence>
<evidence type="ECO:0000256" key="4">
    <source>
        <dbReference type="ARBA" id="ARBA00022989"/>
    </source>
</evidence>
<evidence type="ECO:0000256" key="1">
    <source>
        <dbReference type="ARBA" id="ARBA00004651"/>
    </source>
</evidence>
<dbReference type="PANTHER" id="PTHR23518:SF2">
    <property type="entry name" value="MAJOR FACILITATOR SUPERFAMILY TRANSPORTER"/>
    <property type="match status" value="1"/>
</dbReference>
<dbReference type="PROSITE" id="PS00216">
    <property type="entry name" value="SUGAR_TRANSPORT_1"/>
    <property type="match status" value="1"/>
</dbReference>
<evidence type="ECO:0000256" key="3">
    <source>
        <dbReference type="ARBA" id="ARBA00022692"/>
    </source>
</evidence>
<comment type="subcellular location">
    <subcellularLocation>
        <location evidence="1">Cell membrane</location>
        <topology evidence="1">Multi-pass membrane protein</topology>
    </subcellularLocation>
</comment>
<comment type="caution">
    <text evidence="8">The sequence shown here is derived from an EMBL/GenBank/DDBJ whole genome shotgun (WGS) entry which is preliminary data.</text>
</comment>
<dbReference type="Gene3D" id="1.20.1250.20">
    <property type="entry name" value="MFS general substrate transporter like domains"/>
    <property type="match status" value="2"/>
</dbReference>
<sequence length="152" mass="16059">MILVLGFVSLLTDLSSHMIVPVLPLFLTSVLHVQVGTVGVIEGIAESTASVLKLFSGWISDRFGRRKPLMVAGYGLYYAATEGIQKAYIADLVPEGQRGTAMGTFNALTGVVALPARVLAGFLWQSFGPAAAFGVSGLLAVFAAILMVIFRI</sequence>
<evidence type="ECO:0000313" key="8">
    <source>
        <dbReference type="EMBL" id="MFC4768181.1"/>
    </source>
</evidence>
<evidence type="ECO:0000256" key="6">
    <source>
        <dbReference type="SAM" id="Phobius"/>
    </source>
</evidence>
<gene>
    <name evidence="8" type="ORF">ACFO8Q_12565</name>
</gene>
<dbReference type="SUPFAM" id="SSF103473">
    <property type="entry name" value="MFS general substrate transporter"/>
    <property type="match status" value="1"/>
</dbReference>
<keyword evidence="4 6" id="KW-1133">Transmembrane helix</keyword>
<dbReference type="InterPro" id="IPR036259">
    <property type="entry name" value="MFS_trans_sf"/>
</dbReference>
<dbReference type="PROSITE" id="PS50850">
    <property type="entry name" value="MFS"/>
    <property type="match status" value="1"/>
</dbReference>
<dbReference type="Proteomes" id="UP001596002">
    <property type="component" value="Unassembled WGS sequence"/>
</dbReference>
<dbReference type="InterPro" id="IPR005829">
    <property type="entry name" value="Sugar_transporter_CS"/>
</dbReference>
<evidence type="ECO:0000256" key="2">
    <source>
        <dbReference type="ARBA" id="ARBA00022448"/>
    </source>
</evidence>
<evidence type="ECO:0000259" key="7">
    <source>
        <dbReference type="PROSITE" id="PS50850"/>
    </source>
</evidence>
<keyword evidence="5 6" id="KW-0472">Membrane</keyword>
<keyword evidence="3 6" id="KW-0812">Transmembrane</keyword>
<evidence type="ECO:0000313" key="9">
    <source>
        <dbReference type="Proteomes" id="UP001596002"/>
    </source>
</evidence>
<keyword evidence="9" id="KW-1185">Reference proteome</keyword>
<keyword evidence="2" id="KW-0813">Transport</keyword>
<proteinExistence type="predicted"/>
<dbReference type="InterPro" id="IPR011701">
    <property type="entry name" value="MFS"/>
</dbReference>
<dbReference type="InterPro" id="IPR020846">
    <property type="entry name" value="MFS_dom"/>
</dbReference>